<feature type="compositionally biased region" description="Basic and acidic residues" evidence="2">
    <location>
        <begin position="313"/>
        <end position="329"/>
    </location>
</feature>
<dbReference type="GO" id="GO:0007165">
    <property type="term" value="P:signal transduction"/>
    <property type="evidence" value="ECO:0007669"/>
    <property type="project" value="TreeGrafter"/>
</dbReference>
<protein>
    <recommendedName>
        <fullName evidence="3">AMP-activated protein kinase glycogen-binding domain-containing protein</fullName>
    </recommendedName>
</protein>
<dbReference type="SUPFAM" id="SSF81296">
    <property type="entry name" value="E set domains"/>
    <property type="match status" value="1"/>
</dbReference>
<feature type="compositionally biased region" description="Basic and acidic residues" evidence="2">
    <location>
        <begin position="721"/>
        <end position="732"/>
    </location>
</feature>
<feature type="compositionally biased region" description="Polar residues" evidence="2">
    <location>
        <begin position="219"/>
        <end position="238"/>
    </location>
</feature>
<dbReference type="Pfam" id="PF16561">
    <property type="entry name" value="AMPK1_CBM"/>
    <property type="match status" value="1"/>
</dbReference>
<feature type="domain" description="AMP-activated protein kinase glycogen-binding" evidence="3">
    <location>
        <begin position="4"/>
        <end position="79"/>
    </location>
</feature>
<evidence type="ECO:0000313" key="4">
    <source>
        <dbReference type="EMBL" id="KAF2832367.1"/>
    </source>
</evidence>
<gene>
    <name evidence="4" type="ORF">CC86DRAFT_366183</name>
</gene>
<feature type="region of interest" description="Disordered" evidence="2">
    <location>
        <begin position="90"/>
        <end position="124"/>
    </location>
</feature>
<dbReference type="Gene3D" id="2.60.40.10">
    <property type="entry name" value="Immunoglobulins"/>
    <property type="match status" value="1"/>
</dbReference>
<dbReference type="GO" id="GO:0019901">
    <property type="term" value="F:protein kinase binding"/>
    <property type="evidence" value="ECO:0007669"/>
    <property type="project" value="TreeGrafter"/>
</dbReference>
<feature type="compositionally biased region" description="Low complexity" evidence="2">
    <location>
        <begin position="636"/>
        <end position="650"/>
    </location>
</feature>
<dbReference type="CDD" id="cd02859">
    <property type="entry name" value="E_set_AMPKbeta_like_N"/>
    <property type="match status" value="1"/>
</dbReference>
<feature type="compositionally biased region" description="Polar residues" evidence="2">
    <location>
        <begin position="90"/>
        <end position="101"/>
    </location>
</feature>
<dbReference type="EMBL" id="MU006217">
    <property type="protein sequence ID" value="KAF2832367.1"/>
    <property type="molecule type" value="Genomic_DNA"/>
</dbReference>
<feature type="compositionally biased region" description="Low complexity" evidence="2">
    <location>
        <begin position="689"/>
        <end position="718"/>
    </location>
</feature>
<dbReference type="PANTHER" id="PTHR10343:SF81">
    <property type="entry name" value="CRUCIFORM DNA-RECOGNIZING PROTEIN 1-RELATED"/>
    <property type="match status" value="1"/>
</dbReference>
<proteinExistence type="inferred from homology"/>
<accession>A0A6A7AI55</accession>
<dbReference type="InterPro" id="IPR014756">
    <property type="entry name" value="Ig_E-set"/>
</dbReference>
<evidence type="ECO:0000256" key="2">
    <source>
        <dbReference type="SAM" id="MobiDB-lite"/>
    </source>
</evidence>
<dbReference type="PANTHER" id="PTHR10343">
    <property type="entry name" value="5'-AMP-ACTIVATED PROTEIN KINASE , BETA SUBUNIT"/>
    <property type="match status" value="1"/>
</dbReference>
<keyword evidence="5" id="KW-1185">Reference proteome</keyword>
<dbReference type="GO" id="GO:0031588">
    <property type="term" value="C:nucleotide-activated protein kinase complex"/>
    <property type="evidence" value="ECO:0007669"/>
    <property type="project" value="TreeGrafter"/>
</dbReference>
<evidence type="ECO:0000256" key="1">
    <source>
        <dbReference type="ARBA" id="ARBA00038216"/>
    </source>
</evidence>
<evidence type="ECO:0000313" key="5">
    <source>
        <dbReference type="Proteomes" id="UP000799424"/>
    </source>
</evidence>
<feature type="compositionally biased region" description="Basic and acidic residues" evidence="2">
    <location>
        <begin position="760"/>
        <end position="769"/>
    </location>
</feature>
<sequence>MGKYTFSWEHAANEVLVTGTFDDWQKTVTLEKKDGVFTKSVELPKVHTQYKFVVDGNWVINESARKEDDGNGIVNNVLQPEDIVDEPVSTLSSAAPHSSTAALAGAVPKESEKTRSTDSLPGAFPMTPAAETPRTEAQSFNVAPIPATEGLGNPIKLAPGEPVPDSSTLTKNTVESTVSHDKEDKDPEAQAFGVAPLPATAGAGNPIHLAPGEKVPHPSTFTSNTVQSTANTDSSSYAKSDALPALPDLGLTPQAERDAKGGMFGLPPVMGNMIPESSLPMGVDAKTEQDTGVTIQSAAPTSTTAQLAAQVPKEPRGVPEIVSESRKEAGFAPEATSNPIAVLEKKEVEHELKEEVPEAPAAADNSIASQAKSNAGATAATLAAGATAGAGLFTAAVYNAKDKAADATGLNGSATGNLNSSSTSGVPAIVSESQKEAHTGPEASANAEAVDEKRQVEQELLSEIPKTNEHGASAPAIAVPDVVSDSQRAAHASPEAAANSEAVAEKKAVESELLKEIPKTNEAGEPAPVITAATSTTAPGAPSTTTKEPAPSVPDVVAESHKEAHASPEAAANIEAVGEKKAVEAELLAEVKKVTSTGEPAPVVAAGESNKSAALSDEALVDSKPLKSSSEPDGLNAPASAPAQTATSNAVEPTPFTPVEKTSSKPIDSNTNVSFAPKEPATTEQSKPTVTTGTETTSVDAKSGAAPAASTEASSSLAPETPKKDLRKDSDVSPKGTPGSQSLASAAEDKKKKRRSIFGKIKDKLSSKH</sequence>
<feature type="region of interest" description="Disordered" evidence="2">
    <location>
        <begin position="593"/>
        <end position="769"/>
    </location>
</feature>
<evidence type="ECO:0000259" key="3">
    <source>
        <dbReference type="Pfam" id="PF16561"/>
    </source>
</evidence>
<feature type="region of interest" description="Disordered" evidence="2">
    <location>
        <begin position="159"/>
        <end position="187"/>
    </location>
</feature>
<dbReference type="GO" id="GO:0005737">
    <property type="term" value="C:cytoplasm"/>
    <property type="evidence" value="ECO:0007669"/>
    <property type="project" value="TreeGrafter"/>
</dbReference>
<dbReference type="AlphaFoldDB" id="A0A6A7AI55"/>
<feature type="region of interest" description="Disordered" evidence="2">
    <location>
        <begin position="533"/>
        <end position="575"/>
    </location>
</feature>
<feature type="compositionally biased region" description="Basic and acidic residues" evidence="2">
    <location>
        <begin position="178"/>
        <end position="187"/>
    </location>
</feature>
<feature type="compositionally biased region" description="Polar residues" evidence="2">
    <location>
        <begin position="165"/>
        <end position="177"/>
    </location>
</feature>
<dbReference type="GO" id="GO:0005634">
    <property type="term" value="C:nucleus"/>
    <property type="evidence" value="ECO:0007669"/>
    <property type="project" value="TreeGrafter"/>
</dbReference>
<reference evidence="4" key="1">
    <citation type="journal article" date="2020" name="Stud. Mycol.">
        <title>101 Dothideomycetes genomes: a test case for predicting lifestyles and emergence of pathogens.</title>
        <authorList>
            <person name="Haridas S."/>
            <person name="Albert R."/>
            <person name="Binder M."/>
            <person name="Bloem J."/>
            <person name="Labutti K."/>
            <person name="Salamov A."/>
            <person name="Andreopoulos B."/>
            <person name="Baker S."/>
            <person name="Barry K."/>
            <person name="Bills G."/>
            <person name="Bluhm B."/>
            <person name="Cannon C."/>
            <person name="Castanera R."/>
            <person name="Culley D."/>
            <person name="Daum C."/>
            <person name="Ezra D."/>
            <person name="Gonzalez J."/>
            <person name="Henrissat B."/>
            <person name="Kuo A."/>
            <person name="Liang C."/>
            <person name="Lipzen A."/>
            <person name="Lutzoni F."/>
            <person name="Magnuson J."/>
            <person name="Mondo S."/>
            <person name="Nolan M."/>
            <person name="Ohm R."/>
            <person name="Pangilinan J."/>
            <person name="Park H.-J."/>
            <person name="Ramirez L."/>
            <person name="Alfaro M."/>
            <person name="Sun H."/>
            <person name="Tritt A."/>
            <person name="Yoshinaga Y."/>
            <person name="Zwiers L.-H."/>
            <person name="Turgeon B."/>
            <person name="Goodwin S."/>
            <person name="Spatafora J."/>
            <person name="Crous P."/>
            <person name="Grigoriev I."/>
        </authorList>
    </citation>
    <scope>NUCLEOTIDE SEQUENCE</scope>
    <source>
        <strain evidence="4">CBS 113818</strain>
    </source>
</reference>
<dbReference type="Proteomes" id="UP000799424">
    <property type="component" value="Unassembled WGS sequence"/>
</dbReference>
<feature type="compositionally biased region" description="Polar residues" evidence="2">
    <location>
        <begin position="660"/>
        <end position="674"/>
    </location>
</feature>
<feature type="region of interest" description="Disordered" evidence="2">
    <location>
        <begin position="200"/>
        <end position="249"/>
    </location>
</feature>
<dbReference type="InterPro" id="IPR013783">
    <property type="entry name" value="Ig-like_fold"/>
</dbReference>
<feature type="compositionally biased region" description="Polar residues" evidence="2">
    <location>
        <begin position="410"/>
        <end position="425"/>
    </location>
</feature>
<feature type="region of interest" description="Disordered" evidence="2">
    <location>
        <begin position="407"/>
        <end position="506"/>
    </location>
</feature>
<dbReference type="OrthoDB" id="5873279at2759"/>
<name>A0A6A7AI55_9PLEO</name>
<feature type="compositionally biased region" description="Low complexity" evidence="2">
    <location>
        <begin position="489"/>
        <end position="502"/>
    </location>
</feature>
<organism evidence="4 5">
    <name type="scientific">Ophiobolus disseminans</name>
    <dbReference type="NCBI Taxonomy" id="1469910"/>
    <lineage>
        <taxon>Eukaryota</taxon>
        <taxon>Fungi</taxon>
        <taxon>Dikarya</taxon>
        <taxon>Ascomycota</taxon>
        <taxon>Pezizomycotina</taxon>
        <taxon>Dothideomycetes</taxon>
        <taxon>Pleosporomycetidae</taxon>
        <taxon>Pleosporales</taxon>
        <taxon>Pleosporineae</taxon>
        <taxon>Phaeosphaeriaceae</taxon>
        <taxon>Ophiobolus</taxon>
    </lineage>
</organism>
<feature type="compositionally biased region" description="Basic and acidic residues" evidence="2">
    <location>
        <begin position="343"/>
        <end position="356"/>
    </location>
</feature>
<dbReference type="InterPro" id="IPR050827">
    <property type="entry name" value="CRP1_MDG1_kinase"/>
</dbReference>
<comment type="similarity">
    <text evidence="1">Belongs to the CRP1/MDG1 family.</text>
</comment>
<dbReference type="InterPro" id="IPR032640">
    <property type="entry name" value="AMPK1_CBM"/>
</dbReference>
<feature type="compositionally biased region" description="Low complexity" evidence="2">
    <location>
        <begin position="533"/>
        <end position="546"/>
    </location>
</feature>
<feature type="region of interest" description="Disordered" evidence="2">
    <location>
        <begin position="299"/>
        <end position="378"/>
    </location>
</feature>